<dbReference type="InterPro" id="IPR050469">
    <property type="entry name" value="Diguanylate_Cyclase"/>
</dbReference>
<dbReference type="SMART" id="SM00267">
    <property type="entry name" value="GGDEF"/>
    <property type="match status" value="1"/>
</dbReference>
<feature type="domain" description="GGDEF" evidence="5">
    <location>
        <begin position="588"/>
        <end position="715"/>
    </location>
</feature>
<accession>A0A4Q1AZ77</accession>
<dbReference type="InterPro" id="IPR000160">
    <property type="entry name" value="GGDEF_dom"/>
</dbReference>
<reference evidence="6 7" key="1">
    <citation type="submission" date="2017-10" db="EMBL/GenBank/DDBJ databases">
        <title>Genomics of the genus Arcobacter.</title>
        <authorList>
            <person name="Perez-Cataluna A."/>
            <person name="Figueras M.J."/>
        </authorList>
    </citation>
    <scope>NUCLEOTIDE SEQUENCE [LARGE SCALE GENOMIC DNA]</scope>
    <source>
        <strain evidence="6 7">CECT 8441</strain>
    </source>
</reference>
<sequence length="715" mass="83505">MKKITFLKILLLFFIPISLLSIDFTEEEKEFISNNKNIKVALMPDFSPFSFIEDNKIIGFEQDLLSLLSQKSGLNFVNNYGVWNKILYKFKTKQVDMIASISYKEEREPYTLYTKPYYEIPIMIFVRDTFGEYKNLDSLKGKKVGILKDVFYYKELKEMNSMNLVVYETYEEITQALVFGKIDALIQNLPNINYLIKKNLYTNLKLAGELKLPDIKKEDLRFGIREDKPILHSIIQKSLNAIQKYEWDVLIDRWIDVKYNLGHKKYTSLTINESKYLKEKKDITMCIDPDLMPYEGFDKNGNYTGISADYYKLFEDMLSIKFIPIKTNSWSQTLQFAKEKKCDIVSLIMETPQRREYLNFTTPYLTIPLVLTTKLDKPFINNFKDLAGKKVGITKGYAYVELFKKEYPNINIIEVNNVKDGLEKVNKDELYAYLGTLVTVGYNLQQDYIGKLKISGTMSEDIKLGIGVRNDDPKLLNILQKSVNSITSEQHRGIINKWLSIKYEKKPDYSLFWKTLLIAIIFISFFGYWNRKISKTNKLLKEAKKEIEQKNMELQRLAITDKLTDIYNRARLDELLDREIERSKRFNHTFGIIFFDIDYFKKVNDTFGHQAGDDVLVEITTKIGELIRKTDIIGRWGGEEFLIICPETQKEAVEIIAENIRKHIEEHKFPKISNLTISLGVTVYTPEDSVTTIVKRVDDALYEAKKGGRNRVVFN</sequence>
<keyword evidence="7" id="KW-1185">Reference proteome</keyword>
<evidence type="ECO:0000259" key="5">
    <source>
        <dbReference type="PROSITE" id="PS50887"/>
    </source>
</evidence>
<dbReference type="EMBL" id="PDKK01000002">
    <property type="protein sequence ID" value="RXK07468.1"/>
    <property type="molecule type" value="Genomic_DNA"/>
</dbReference>
<dbReference type="InterPro" id="IPR029787">
    <property type="entry name" value="Nucleotide_cyclase"/>
</dbReference>
<dbReference type="FunFam" id="3.30.70.270:FF:000001">
    <property type="entry name" value="Diguanylate cyclase domain protein"/>
    <property type="match status" value="1"/>
</dbReference>
<feature type="transmembrane region" description="Helical" evidence="4">
    <location>
        <begin position="511"/>
        <end position="529"/>
    </location>
</feature>
<dbReference type="PANTHER" id="PTHR45138:SF9">
    <property type="entry name" value="DIGUANYLATE CYCLASE DGCM-RELATED"/>
    <property type="match status" value="1"/>
</dbReference>
<evidence type="ECO:0000256" key="1">
    <source>
        <dbReference type="ARBA" id="ARBA00012528"/>
    </source>
</evidence>
<dbReference type="CDD" id="cd01949">
    <property type="entry name" value="GGDEF"/>
    <property type="match status" value="1"/>
</dbReference>
<comment type="caution">
    <text evidence="6">The sequence shown here is derived from an EMBL/GenBank/DDBJ whole genome shotgun (WGS) entry which is preliminary data.</text>
</comment>
<name>A0A4Q1AZ77_9BACT</name>
<evidence type="ECO:0000313" key="6">
    <source>
        <dbReference type="EMBL" id="RXK07468.1"/>
    </source>
</evidence>
<dbReference type="EC" id="2.7.7.65" evidence="1"/>
<dbReference type="PROSITE" id="PS50887">
    <property type="entry name" value="GGDEF"/>
    <property type="match status" value="1"/>
</dbReference>
<organism evidence="6 7">
    <name type="scientific">Halarcobacter ebronensis</name>
    <dbReference type="NCBI Taxonomy" id="1462615"/>
    <lineage>
        <taxon>Bacteria</taxon>
        <taxon>Pseudomonadati</taxon>
        <taxon>Campylobacterota</taxon>
        <taxon>Epsilonproteobacteria</taxon>
        <taxon>Campylobacterales</taxon>
        <taxon>Arcobacteraceae</taxon>
        <taxon>Halarcobacter</taxon>
    </lineage>
</organism>
<dbReference type="SUPFAM" id="SSF53850">
    <property type="entry name" value="Periplasmic binding protein-like II"/>
    <property type="match status" value="2"/>
</dbReference>
<dbReference type="SUPFAM" id="SSF55073">
    <property type="entry name" value="Nucleotide cyclase"/>
    <property type="match status" value="1"/>
</dbReference>
<dbReference type="Gene3D" id="3.40.190.10">
    <property type="entry name" value="Periplasmic binding protein-like II"/>
    <property type="match status" value="4"/>
</dbReference>
<keyword evidence="4" id="KW-0812">Transmembrane</keyword>
<dbReference type="OrthoDB" id="9813903at2"/>
<dbReference type="CDD" id="cd13708">
    <property type="entry name" value="PBP2_BvgS_like_1"/>
    <property type="match status" value="1"/>
</dbReference>
<evidence type="ECO:0000256" key="3">
    <source>
        <dbReference type="SAM" id="Coils"/>
    </source>
</evidence>
<dbReference type="GO" id="GO:0052621">
    <property type="term" value="F:diguanylate cyclase activity"/>
    <property type="evidence" value="ECO:0007669"/>
    <property type="project" value="UniProtKB-EC"/>
</dbReference>
<dbReference type="Pfam" id="PF00497">
    <property type="entry name" value="SBP_bac_3"/>
    <property type="match status" value="2"/>
</dbReference>
<keyword evidence="4" id="KW-0472">Membrane</keyword>
<dbReference type="InterPro" id="IPR043128">
    <property type="entry name" value="Rev_trsase/Diguanyl_cyclase"/>
</dbReference>
<protein>
    <recommendedName>
        <fullName evidence="1">diguanylate cyclase</fullName>
        <ecNumber evidence="1">2.7.7.65</ecNumber>
    </recommendedName>
</protein>
<gene>
    <name evidence="6" type="ORF">CRV07_03125</name>
</gene>
<dbReference type="Gene3D" id="3.30.70.270">
    <property type="match status" value="1"/>
</dbReference>
<dbReference type="PANTHER" id="PTHR45138">
    <property type="entry name" value="REGULATORY COMPONENTS OF SENSORY TRANSDUCTION SYSTEM"/>
    <property type="match status" value="1"/>
</dbReference>
<dbReference type="CDD" id="cd01007">
    <property type="entry name" value="PBP2_BvgS_HisK_like"/>
    <property type="match status" value="1"/>
</dbReference>
<keyword evidence="4" id="KW-1133">Transmembrane helix</keyword>
<dbReference type="Pfam" id="PF00990">
    <property type="entry name" value="GGDEF"/>
    <property type="match status" value="1"/>
</dbReference>
<comment type="catalytic activity">
    <reaction evidence="2">
        <text>2 GTP = 3',3'-c-di-GMP + 2 diphosphate</text>
        <dbReference type="Rhea" id="RHEA:24898"/>
        <dbReference type="ChEBI" id="CHEBI:33019"/>
        <dbReference type="ChEBI" id="CHEBI:37565"/>
        <dbReference type="ChEBI" id="CHEBI:58805"/>
        <dbReference type="EC" id="2.7.7.65"/>
    </reaction>
</comment>
<proteinExistence type="predicted"/>
<evidence type="ECO:0000313" key="7">
    <source>
        <dbReference type="Proteomes" id="UP000289758"/>
    </source>
</evidence>
<dbReference type="InterPro" id="IPR001638">
    <property type="entry name" value="Solute-binding_3/MltF_N"/>
</dbReference>
<evidence type="ECO:0000256" key="4">
    <source>
        <dbReference type="SAM" id="Phobius"/>
    </source>
</evidence>
<dbReference type="AlphaFoldDB" id="A0A4Q1AZ77"/>
<dbReference type="Proteomes" id="UP000289758">
    <property type="component" value="Unassembled WGS sequence"/>
</dbReference>
<dbReference type="NCBIfam" id="TIGR00254">
    <property type="entry name" value="GGDEF"/>
    <property type="match status" value="1"/>
</dbReference>
<keyword evidence="3" id="KW-0175">Coiled coil</keyword>
<dbReference type="RefSeq" id="WP_129086357.1">
    <property type="nucleotide sequence ID" value="NZ_CP053836.1"/>
</dbReference>
<dbReference type="SMART" id="SM00062">
    <property type="entry name" value="PBPb"/>
    <property type="match status" value="2"/>
</dbReference>
<evidence type="ECO:0000256" key="2">
    <source>
        <dbReference type="ARBA" id="ARBA00034247"/>
    </source>
</evidence>
<feature type="coiled-coil region" evidence="3">
    <location>
        <begin position="530"/>
        <end position="560"/>
    </location>
</feature>